<gene>
    <name evidence="1" type="ORF">CLV43_10434</name>
</gene>
<dbReference type="OrthoDB" id="56388at2"/>
<organism evidence="1 2">
    <name type="scientific">Umezawaea tangerina</name>
    <dbReference type="NCBI Taxonomy" id="84725"/>
    <lineage>
        <taxon>Bacteria</taxon>
        <taxon>Bacillati</taxon>
        <taxon>Actinomycetota</taxon>
        <taxon>Actinomycetes</taxon>
        <taxon>Pseudonocardiales</taxon>
        <taxon>Pseudonocardiaceae</taxon>
        <taxon>Umezawaea</taxon>
    </lineage>
</organism>
<dbReference type="SUPFAM" id="SSF48452">
    <property type="entry name" value="TPR-like"/>
    <property type="match status" value="2"/>
</dbReference>
<comment type="caution">
    <text evidence="1">The sequence shown here is derived from an EMBL/GenBank/DDBJ whole genome shotgun (WGS) entry which is preliminary data.</text>
</comment>
<name>A0A2T0T975_9PSEU</name>
<evidence type="ECO:0000313" key="1">
    <source>
        <dbReference type="EMBL" id="PRY42204.1"/>
    </source>
</evidence>
<keyword evidence="2" id="KW-1185">Reference proteome</keyword>
<dbReference type="Proteomes" id="UP000239494">
    <property type="component" value="Unassembled WGS sequence"/>
</dbReference>
<protein>
    <submittedName>
        <fullName evidence="1">Uncharacterized protein</fullName>
    </submittedName>
</protein>
<accession>A0A2T0T975</accession>
<dbReference type="AlphaFoldDB" id="A0A2T0T975"/>
<dbReference type="EMBL" id="PVTF01000004">
    <property type="protein sequence ID" value="PRY42204.1"/>
    <property type="molecule type" value="Genomic_DNA"/>
</dbReference>
<dbReference type="Gene3D" id="1.25.40.10">
    <property type="entry name" value="Tetratricopeptide repeat domain"/>
    <property type="match status" value="1"/>
</dbReference>
<sequence length="935" mass="101765">MTDKLAAEEQFTEAYHLPPGMPRHEALERAARAADAADHQQLAVSCRVALIRSCYDLGRYDLMLAPFAWCTAAEKRGPEDFGRWESHTFDWCHKWIANGLRRDPRFSLTQLEAVVEQFADRYRKHGFSQQPVHGVRATLALHVGDEEAHREHLTKFLALDRGPMSDCEACVVEDQASHLTRLGRHAEAVALAEPVLSQETTCTTQPQGILTALLPAFVALGDHDRASNAHLVACRLIKDDKLTGYLNPHLEFCATAGHVARGVDLLSGHLDRVHHSTSPAEAMDFAAAAALLLSRVADDVEFDVPEPDGVTTRAVPAAELRAELEASALELASRFDARNGTDAVGNRVRETLVRPDSGHVPLAVPVLTPAEVVDEPDELAPSSDPVDLAVRANEAFDLGDFITGSRLLRSLPADMDPLLPDGIAAQVMAKRLTAHAPRIAREDLLEGFADVVDRLDEADEPDLANRYRARLCVWRLPEDGLATGLETAQRCVAEAERDGTPFTSVLARLVLAELFDHAHEHGKAEFLIAEAHAQAEAEVPRLLARVRVDRVEHLARRQDLDGALVAVTALLAEDLPESVRFDGLRIRLRLETVQGQGDAALRTANVLVERAARYPGRWRAEAHRLRAITIEELGLEATHLGELRDAVATCREYGGEAHTAQACYSLSGGYLKTGRLVEAAETLEEALRLVQSANAEAELGLQVRFRLGQTCAQLGENQAALRHLTTALEHIDEGEHWQRAVALDALANARRRLDQLVESSHTYAEAAECWELIDQPGEAAGSWVEAANVLPSTESAEGYAALVRAEALLPGIEESGPRSHVAARIAAIRAYLHAQAGEFDRAIEQNAIAEQVAVDLEDRGWQAFLVARGGRFRLRSGDATAAEAAARRAAALLGDGTPDEVVAEVVSVLEDALSELDRPVGTDPLVRALTARLEG</sequence>
<reference evidence="1 2" key="1">
    <citation type="submission" date="2018-03" db="EMBL/GenBank/DDBJ databases">
        <title>Genomic Encyclopedia of Archaeal and Bacterial Type Strains, Phase II (KMG-II): from individual species to whole genera.</title>
        <authorList>
            <person name="Goeker M."/>
        </authorList>
    </citation>
    <scope>NUCLEOTIDE SEQUENCE [LARGE SCALE GENOMIC DNA]</scope>
    <source>
        <strain evidence="1 2">DSM 44720</strain>
    </source>
</reference>
<dbReference type="InterPro" id="IPR011990">
    <property type="entry name" value="TPR-like_helical_dom_sf"/>
</dbReference>
<proteinExistence type="predicted"/>
<dbReference type="RefSeq" id="WP_106187644.1">
    <property type="nucleotide sequence ID" value="NZ_PVTF01000004.1"/>
</dbReference>
<evidence type="ECO:0000313" key="2">
    <source>
        <dbReference type="Proteomes" id="UP000239494"/>
    </source>
</evidence>